<name>A0A386HNV2_9BACT</name>
<dbReference type="InterPro" id="IPR025631">
    <property type="entry name" value="Porin_10"/>
</dbReference>
<dbReference type="Proteomes" id="UP000266118">
    <property type="component" value="Chromosome"/>
</dbReference>
<organism evidence="3 4">
    <name type="scientific">Arachidicoccus soli</name>
    <dbReference type="NCBI Taxonomy" id="2341117"/>
    <lineage>
        <taxon>Bacteria</taxon>
        <taxon>Pseudomonadati</taxon>
        <taxon>Bacteroidota</taxon>
        <taxon>Chitinophagia</taxon>
        <taxon>Chitinophagales</taxon>
        <taxon>Chitinophagaceae</taxon>
        <taxon>Arachidicoccus</taxon>
    </lineage>
</organism>
<dbReference type="RefSeq" id="WP_119985654.1">
    <property type="nucleotide sequence ID" value="NZ_CP032489.1"/>
</dbReference>
<keyword evidence="2" id="KW-0732">Signal</keyword>
<keyword evidence="4" id="KW-1185">Reference proteome</keyword>
<sequence>MHIKKKLLYIFILFATAILMNKADAQINETGNNNYQLDNQGRPLPPSRPGNDSLKLRDKYEDSITITYKYFDSSLIHHIDTSINDFGSRLQKPFTYNNTGNIGSPAESLLFNPYMKAGWDEGFHSMDIYRFTVENTKYYTTTRPYSVLGYLLGGKGEQYIDLLHTQPRDKGNVNFTFEYRLLNAPGALKNENDANSNLRVNVSIHSSNKRYSSNFIFIRNSLKSATNGGLVNPNDLNNLSLGSTFEVNTRLGGSNTRTNDPFNTTVNTGNISKDVTLYFRQSYDFGQKDSLVKDTVTYRLFYPRLRLEHSIKYSNYNYSFTDNNPIASDYLNYFDLIVPSDTINFHDNWRELNNEFAIYTYPDKKNTNQFLKLHANLQSLNGSLGKFYTQGYNNVYVGAEYRNRTRNQKWDVTALGDLYVAGNYAGNYSGGISLRRDFGKKIGSLQIGFQNVNRTPSYIFTAASSTNLSLGDTSNITFKPHSDFPVINTTDFKNENISKAYAVLYLPSIKTKLTGNYFLYNNYSYFSNYFTAEQSNTAFNLLQLGIEKETKLGKYFRWYLEAYIQQKAGNTPLNLPLFLMRNRIAFEGHFYNNLDIATGFEVRYVSPYKPDIYSPFTAQFFNQNTETISNLPDISYYVNFKITRFRFFGEIANLNTLSYKNNIFGFNNYSFVAPNYPNHSLWIRLGVWWTFIN</sequence>
<feature type="signal peptide" evidence="2">
    <location>
        <begin position="1"/>
        <end position="25"/>
    </location>
</feature>
<evidence type="ECO:0000313" key="4">
    <source>
        <dbReference type="Proteomes" id="UP000266118"/>
    </source>
</evidence>
<dbReference type="OrthoDB" id="1489309at2"/>
<dbReference type="EMBL" id="CP032489">
    <property type="protein sequence ID" value="AYD47004.1"/>
    <property type="molecule type" value="Genomic_DNA"/>
</dbReference>
<evidence type="ECO:0000256" key="2">
    <source>
        <dbReference type="SAM" id="SignalP"/>
    </source>
</evidence>
<evidence type="ECO:0000313" key="3">
    <source>
        <dbReference type="EMBL" id="AYD47004.1"/>
    </source>
</evidence>
<dbReference type="KEGG" id="ark:D6B99_04875"/>
<accession>A0A386HNV2</accession>
<evidence type="ECO:0000256" key="1">
    <source>
        <dbReference type="SAM" id="MobiDB-lite"/>
    </source>
</evidence>
<proteinExistence type="predicted"/>
<reference evidence="3 4" key="1">
    <citation type="submission" date="2018-09" db="EMBL/GenBank/DDBJ databases">
        <title>Arachidicoccus sp. nov., a bacterium isolated from soil.</title>
        <authorList>
            <person name="Weon H.-Y."/>
            <person name="Kwon S.-W."/>
            <person name="Lee S.A."/>
        </authorList>
    </citation>
    <scope>NUCLEOTIDE SEQUENCE [LARGE SCALE GENOMIC DNA]</scope>
    <source>
        <strain evidence="3 4">KIS59-12</strain>
    </source>
</reference>
<protein>
    <recommendedName>
        <fullName evidence="5">Porin</fullName>
    </recommendedName>
</protein>
<feature type="region of interest" description="Disordered" evidence="1">
    <location>
        <begin position="31"/>
        <end position="53"/>
    </location>
</feature>
<dbReference type="AlphaFoldDB" id="A0A386HNV2"/>
<gene>
    <name evidence="3" type="ORF">D6B99_04875</name>
</gene>
<feature type="chain" id="PRO_5017246362" description="Porin" evidence="2">
    <location>
        <begin position="26"/>
        <end position="693"/>
    </location>
</feature>
<evidence type="ECO:0008006" key="5">
    <source>
        <dbReference type="Google" id="ProtNLM"/>
    </source>
</evidence>
<dbReference type="Pfam" id="PF14121">
    <property type="entry name" value="Porin_10"/>
    <property type="match status" value="1"/>
</dbReference>